<reference evidence="2 3" key="1">
    <citation type="submission" date="2024-08" db="EMBL/GenBank/DDBJ databases">
        <authorList>
            <person name="Arias E."/>
        </authorList>
    </citation>
    <scope>NUCLEOTIDE SEQUENCE [LARGE SCALE GENOMIC DNA]</scope>
    <source>
        <strain evidence="2 3">FAM 24106</strain>
    </source>
</reference>
<comment type="caution">
    <text evidence="2">The sequence shown here is derived from an EMBL/GenBank/DDBJ whole genome shotgun (WGS) entry which is preliminary data.</text>
</comment>
<evidence type="ECO:0000313" key="3">
    <source>
        <dbReference type="Proteomes" id="UP001625374"/>
    </source>
</evidence>
<keyword evidence="3" id="KW-1185">Reference proteome</keyword>
<organism evidence="2 3">
    <name type="scientific">Marinilactibacillus psychrotolerans</name>
    <dbReference type="NCBI Taxonomy" id="191770"/>
    <lineage>
        <taxon>Bacteria</taxon>
        <taxon>Bacillati</taxon>
        <taxon>Bacillota</taxon>
        <taxon>Bacilli</taxon>
        <taxon>Lactobacillales</taxon>
        <taxon>Carnobacteriaceae</taxon>
        <taxon>Marinilactibacillus</taxon>
    </lineage>
</organism>
<gene>
    <name evidence="2" type="ORF">ACEN37_05805</name>
</gene>
<protein>
    <submittedName>
        <fullName evidence="2">DUF262 domain-containing protein</fullName>
    </submittedName>
</protein>
<dbReference type="RefSeq" id="WP_407142113.1">
    <property type="nucleotide sequence ID" value="NZ_JBGQQI010000010.1"/>
</dbReference>
<proteinExistence type="predicted"/>
<evidence type="ECO:0000313" key="2">
    <source>
        <dbReference type="EMBL" id="MFL2102766.1"/>
    </source>
</evidence>
<evidence type="ECO:0000259" key="1">
    <source>
        <dbReference type="Pfam" id="PF03235"/>
    </source>
</evidence>
<dbReference type="Pfam" id="PF03235">
    <property type="entry name" value="GmrSD_N"/>
    <property type="match status" value="1"/>
</dbReference>
<dbReference type="InterPro" id="IPR004919">
    <property type="entry name" value="GmrSD_N"/>
</dbReference>
<dbReference type="Proteomes" id="UP001625374">
    <property type="component" value="Unassembled WGS sequence"/>
</dbReference>
<dbReference type="EMBL" id="JBGQQK010000013">
    <property type="protein sequence ID" value="MFL2102766.1"/>
    <property type="molecule type" value="Genomic_DNA"/>
</dbReference>
<accession>A0ABW8UIP2</accession>
<dbReference type="PANTHER" id="PTHR39639">
    <property type="entry name" value="CHROMOSOME 16, WHOLE GENOME SHOTGUN SEQUENCE"/>
    <property type="match status" value="1"/>
</dbReference>
<name>A0ABW8UIP2_9LACT</name>
<feature type="domain" description="GmrSD restriction endonucleases N-terminal" evidence="1">
    <location>
        <begin position="43"/>
        <end position="181"/>
    </location>
</feature>
<dbReference type="PANTHER" id="PTHR39639:SF1">
    <property type="entry name" value="DUF262 DOMAIN-CONTAINING PROTEIN"/>
    <property type="match status" value="1"/>
</dbReference>
<sequence>MTRDVKSHEITPQEIKVAENQILEQQSRVDYDIRDFPIAFIVENFDKGEYFVPEYQREYVWSNEYKVRLIESLLLGLPIPLIFLSDTETGELEIVDGVQRISTLSSFVNNELRLEGLKKLTSINGFYFKNLPPSQQRKLNSKSLRVIVLRSNTKEDIRKELFNRLNTSSLKASDSEVRKGSYGGDFMDFVIRLASNPKLLEVAPISEKQLKRQENIEFVLRFFAYSNNYKNFKHGVQSFIDEYIEDVESSFNEEVMENEFNSMLEFALKYFPIGFRKTKRSKTTPRVRFESLSVGINLALRKNETLVPYELNTWLESDEFKRLTTSDGSNSKTRVANRIEFVRDNLLDEARKWQ</sequence>